<dbReference type="EMBL" id="JACAQA010000010">
    <property type="protein sequence ID" value="NWB86318.1"/>
    <property type="molecule type" value="Genomic_DNA"/>
</dbReference>
<dbReference type="Proteomes" id="UP000522864">
    <property type="component" value="Unassembled WGS sequence"/>
</dbReference>
<feature type="transmembrane region" description="Helical" evidence="1">
    <location>
        <begin position="68"/>
        <end position="92"/>
    </location>
</feature>
<evidence type="ECO:0000313" key="2">
    <source>
        <dbReference type="EMBL" id="NWB86318.1"/>
    </source>
</evidence>
<evidence type="ECO:0000256" key="1">
    <source>
        <dbReference type="SAM" id="Phobius"/>
    </source>
</evidence>
<name>A0A7Y7WRL9_9PSED</name>
<dbReference type="AlphaFoldDB" id="A0A7Y7WRL9"/>
<gene>
    <name evidence="2" type="ORF">HX830_15680</name>
</gene>
<keyword evidence="1" id="KW-1133">Transmembrane helix</keyword>
<comment type="caution">
    <text evidence="2">The sequence shown here is derived from an EMBL/GenBank/DDBJ whole genome shotgun (WGS) entry which is preliminary data.</text>
</comment>
<keyword evidence="1" id="KW-0812">Transmembrane</keyword>
<evidence type="ECO:0000313" key="3">
    <source>
        <dbReference type="Proteomes" id="UP000522864"/>
    </source>
</evidence>
<protein>
    <submittedName>
        <fullName evidence="2">Uncharacterized protein</fullName>
    </submittedName>
</protein>
<feature type="transmembrane region" description="Helical" evidence="1">
    <location>
        <begin position="31"/>
        <end position="48"/>
    </location>
</feature>
<dbReference type="RefSeq" id="WP_177101091.1">
    <property type="nucleotide sequence ID" value="NZ_JACAQA010000010.1"/>
</dbReference>
<reference evidence="2 3" key="1">
    <citation type="submission" date="2020-04" db="EMBL/GenBank/DDBJ databases">
        <title>Molecular characterization of pseudomonads from Agaricus bisporus reveal novel blotch 2 pathogens in Western Europe.</title>
        <authorList>
            <person name="Taparia T."/>
            <person name="Krijger M."/>
            <person name="Haynes E."/>
            <person name="Elpinstone J.G."/>
            <person name="Noble R."/>
            <person name="Van Der Wolf J."/>
        </authorList>
    </citation>
    <scope>NUCLEOTIDE SEQUENCE [LARGE SCALE GENOMIC DNA]</scope>
    <source>
        <strain evidence="2 3">G9001</strain>
    </source>
</reference>
<accession>A0A7Y7WRL9</accession>
<proteinExistence type="predicted"/>
<keyword evidence="1" id="KW-0472">Membrane</keyword>
<organism evidence="2 3">
    <name type="scientific">Pseudomonas gingeri</name>
    <dbReference type="NCBI Taxonomy" id="117681"/>
    <lineage>
        <taxon>Bacteria</taxon>
        <taxon>Pseudomonadati</taxon>
        <taxon>Pseudomonadota</taxon>
        <taxon>Gammaproteobacteria</taxon>
        <taxon>Pseudomonadales</taxon>
        <taxon>Pseudomonadaceae</taxon>
        <taxon>Pseudomonas</taxon>
    </lineage>
</organism>
<sequence length="93" mass="10212">MNKIELMVVVILTGFARFALAGTKAHQEPGILFWILASIVAPVVIYTGNKWRLWLLGFRFGMASKSTFLGSIKWTVASLIVTVTSILILGLFG</sequence>